<organism evidence="1 2">
    <name type="scientific">Bacillus atrophaeus (strain 1942)</name>
    <dbReference type="NCBI Taxonomy" id="720555"/>
    <lineage>
        <taxon>Bacteria</taxon>
        <taxon>Bacillati</taxon>
        <taxon>Bacillota</taxon>
        <taxon>Bacilli</taxon>
        <taxon>Bacillales</taxon>
        <taxon>Bacillaceae</taxon>
        <taxon>Bacillus</taxon>
    </lineage>
</organism>
<sequence length="62" mass="6843">MIGRIKAAIDNSPGKPEKILVSETVLYQLAAETIFINIPKPKTIMGIPIEVSGEVEDFKLKF</sequence>
<dbReference type="Proteomes" id="UP000006867">
    <property type="component" value="Chromosome"/>
</dbReference>
<dbReference type="RefSeq" id="WP_003328706.1">
    <property type="nucleotide sequence ID" value="NC_014639.1"/>
</dbReference>
<dbReference type="EMBL" id="CP002207">
    <property type="protein sequence ID" value="ADP32326.1"/>
    <property type="molecule type" value="Genomic_DNA"/>
</dbReference>
<protein>
    <submittedName>
        <fullName evidence="1">Uncharacterized protein</fullName>
    </submittedName>
</protein>
<evidence type="ECO:0000313" key="2">
    <source>
        <dbReference type="Proteomes" id="UP000006867"/>
    </source>
</evidence>
<accession>A0ABN3Z9M6</accession>
<reference evidence="1 2" key="1">
    <citation type="journal article" date="2011" name="Front. Microbiol.">
        <title>Genomic signatures of strain selection and enhancement in Bacillus atrophaeus var. globigii, a historical biowarfare simulant.</title>
        <authorList>
            <person name="Gibbons H.S."/>
            <person name="Broomall S.M."/>
            <person name="McNew L.A."/>
            <person name="Daligault H."/>
            <person name="Chapman C."/>
            <person name="Bruce D."/>
            <person name="Karavis M."/>
            <person name="Krepps M."/>
            <person name="McGregor P.A."/>
            <person name="Hong C."/>
            <person name="Park K.H."/>
            <person name="Akmal A."/>
            <person name="Feldman A."/>
            <person name="Lin J.S."/>
            <person name="Chang W.E."/>
            <person name="Higgs B.W."/>
            <person name="Demirev P."/>
            <person name="Lindquist J."/>
            <person name="Liem A."/>
            <person name="Fochler E."/>
            <person name="Read T.D."/>
            <person name="Tapia R."/>
            <person name="Johnson S."/>
            <person name="Bishop-Lilly K.A."/>
            <person name="Detter C."/>
            <person name="Han C."/>
            <person name="Sozhamannan S."/>
            <person name="Rosenzweig C.N."/>
            <person name="Skowronski E.W."/>
        </authorList>
    </citation>
    <scope>NUCLEOTIDE SEQUENCE [LARGE SCALE GENOMIC DNA]</scope>
    <source>
        <strain evidence="1 2">1942</strain>
    </source>
</reference>
<keyword evidence="2" id="KW-1185">Reference proteome</keyword>
<gene>
    <name evidence="1" type="ordered locus">BATR1942_06870</name>
</gene>
<proteinExistence type="predicted"/>
<evidence type="ECO:0000313" key="1">
    <source>
        <dbReference type="EMBL" id="ADP32326.1"/>
    </source>
</evidence>
<name>A0ABN3Z9M6_BACA1</name>